<dbReference type="Proteomes" id="UP000093355">
    <property type="component" value="Unassembled WGS sequence"/>
</dbReference>
<reference evidence="1 2" key="1">
    <citation type="submission" date="2016-05" db="EMBL/GenBank/DDBJ databases">
        <authorList>
            <person name="Lavstsen T."/>
            <person name="Jespersen J.S."/>
        </authorList>
    </citation>
    <scope>NUCLEOTIDE SEQUENCE [LARGE SCALE GENOMIC DNA]</scope>
    <source>
        <strain evidence="1 2">YLB-01</strain>
    </source>
</reference>
<sequence>MSRAAISRRAAAIAAGLLGAALAGVRLALTALGDVITGSYALPASSIGAGVLLAVSLMLVLIAAAGARPSSSGAVMLLTIIGVVIGLIDLLVLVVEGLVVPAAQSQLGVWFMPALQLVILLLTSFQLRRAISDRRNEAR</sequence>
<dbReference type="STRING" id="904291.A7J15_04645"/>
<keyword evidence="2" id="KW-1185">Reference proteome</keyword>
<evidence type="ECO:0000313" key="2">
    <source>
        <dbReference type="Proteomes" id="UP000093355"/>
    </source>
</evidence>
<gene>
    <name evidence="1" type="ORF">A7J15_04645</name>
</gene>
<proteinExistence type="predicted"/>
<dbReference type="AlphaFoldDB" id="A0A1B9NE04"/>
<dbReference type="EMBL" id="LXMD01000021">
    <property type="protein sequence ID" value="OCG74810.1"/>
    <property type="molecule type" value="Genomic_DNA"/>
</dbReference>
<accession>A0A1B9NE04</accession>
<organism evidence="1 2">
    <name type="scientific">Microbacterium sediminis</name>
    <dbReference type="NCBI Taxonomy" id="904291"/>
    <lineage>
        <taxon>Bacteria</taxon>
        <taxon>Bacillati</taxon>
        <taxon>Actinomycetota</taxon>
        <taxon>Actinomycetes</taxon>
        <taxon>Micrococcales</taxon>
        <taxon>Microbacteriaceae</taxon>
        <taxon>Microbacterium</taxon>
    </lineage>
</organism>
<dbReference type="RefSeq" id="WP_067025183.1">
    <property type="nucleotide sequence ID" value="NZ_CP038256.1"/>
</dbReference>
<evidence type="ECO:0000313" key="1">
    <source>
        <dbReference type="EMBL" id="OCG74810.1"/>
    </source>
</evidence>
<name>A0A1B9NE04_9MICO</name>
<comment type="caution">
    <text evidence="1">The sequence shown here is derived from an EMBL/GenBank/DDBJ whole genome shotgun (WGS) entry which is preliminary data.</text>
</comment>
<protein>
    <submittedName>
        <fullName evidence="1">Uncharacterized protein</fullName>
    </submittedName>
</protein>